<evidence type="ECO:0000313" key="6">
    <source>
        <dbReference type="EMBL" id="SCV68484.1"/>
    </source>
</evidence>
<feature type="compositionally biased region" description="Basic and acidic residues" evidence="4">
    <location>
        <begin position="180"/>
        <end position="191"/>
    </location>
</feature>
<keyword evidence="7" id="KW-1185">Reference proteome</keyword>
<dbReference type="EMBL" id="FMSP01000003">
    <property type="protein sequence ID" value="SCV68484.1"/>
    <property type="molecule type" value="Genomic_DNA"/>
</dbReference>
<feature type="region of interest" description="Disordered" evidence="4">
    <location>
        <begin position="419"/>
        <end position="452"/>
    </location>
</feature>
<feature type="region of interest" description="Disordered" evidence="4">
    <location>
        <begin position="795"/>
        <end position="891"/>
    </location>
</feature>
<dbReference type="InterPro" id="IPR050300">
    <property type="entry name" value="GDXG_lipolytic_enzyme"/>
</dbReference>
<evidence type="ECO:0000259" key="5">
    <source>
        <dbReference type="Pfam" id="PF07859"/>
    </source>
</evidence>
<evidence type="ECO:0000256" key="2">
    <source>
        <dbReference type="ARBA" id="ARBA00022801"/>
    </source>
</evidence>
<feature type="compositionally biased region" description="Basic and acidic residues" evidence="4">
    <location>
        <begin position="874"/>
        <end position="885"/>
    </location>
</feature>
<feature type="region of interest" description="Disordered" evidence="4">
    <location>
        <begin position="180"/>
        <end position="201"/>
    </location>
</feature>
<dbReference type="Gene3D" id="3.40.50.1820">
    <property type="entry name" value="alpha/beta hydrolase"/>
    <property type="match status" value="1"/>
</dbReference>
<dbReference type="Proteomes" id="UP000198372">
    <property type="component" value="Unassembled WGS sequence"/>
</dbReference>
<dbReference type="PROSITE" id="PS01173">
    <property type="entry name" value="LIPASE_GDXG_HIS"/>
    <property type="match status" value="1"/>
</dbReference>
<dbReference type="InterPro" id="IPR002168">
    <property type="entry name" value="Lipase_GDXG_HIS_AS"/>
</dbReference>
<dbReference type="PANTHER" id="PTHR48081:SF5">
    <property type="entry name" value="ALPHA_BETA HYDROLASE FOLD-3 DOMAIN-CONTAINING PROTEIN"/>
    <property type="match status" value="1"/>
</dbReference>
<name>A0A238F9E9_9BASI</name>
<dbReference type="STRING" id="269621.A0A238F9E9"/>
<reference evidence="7" key="1">
    <citation type="submission" date="2016-09" db="EMBL/GenBank/DDBJ databases">
        <authorList>
            <person name="Jeantristanb JTB J.-T."/>
            <person name="Ricardo R."/>
        </authorList>
    </citation>
    <scope>NUCLEOTIDE SEQUENCE [LARGE SCALE GENOMIC DNA]</scope>
</reference>
<sequence length="970" mass="108798">MDFLPLNPWTMSVSGLGMIIYAGCRHFALHKKITSKQSARGSFLFDEAFSVMKYFFVKATEHTVEEAQAFGNIFTPAPWWVCVVRVLIPLDTRLEANRILIDTLGEDDIQNVVGGKEWWQRCPNPDGALNGEWISMKKDWHGLDADEVDDDELETIKHEKVEAMKRKAEDDRKRRYKLGREREERRAKGEDDPYGDDEGEPAYEHDLDEMRCILYIHGGAYFFGSPNTHRYSIWRYARKIGGRAFALQYRLSPQFPFPCALADALASYLYLIRPPIGAKHKPVDPKRLVIAGDSAGGGLTLALSCLIRDAGLPAPAGIVLISPWCDLTHSFPSILQNTETDVIPAFGLGLFKPSMLWPPPPAEWQERADRSTSIKGLKHAAEVIGKERRANRKTSMFFNGSSRAHRKGEQLLAEVEGFPVEDPQRAEMTKTDEDGARDSSGGSAQENGEAKAEVGKVLKLKIDGEEVEVRDQIQLYATNDQLVYPFVSPVWQPSLGGLPSMYIMCGDKEVLRDEIVYMAHRAAHPDRYPVRQALLDANPERTKRHSEYPPTKVHLQIYDGICHDLPLFAFTTPAKYCYRAISSFVKFVTADENKRGVDDEVLASPVSNTGMELPVEILIKHEDAKLHHERIAESASPSRFSSLPQGIDTLPMPAPQIKIDTSVPTGQAAQNGEAKEIRSSSSVAMKTHINLAERVNDDSPSVQSDLSLSRYYTNLEKTIYASTQPSHRPAYVDNMVSERISLTGVVRPLEPKEEVEVLKIPKDDLGLVKEGPVKRYLAGKAKWDKKFKKTYEHVMRKRERESPKSVGRAFINDELMTPQMTRSSEQLKKSMREEAERISAQLKQRTLNKNANFKTSAHTGSTLMPSSTDGTDSPSRRTDSPKPMEDAEEERDEHFHLGIWALPGEKPPPSSIAARKDTKEARRLARVLDERYSKLSALNVWNEVHRMANKVAEPPGRDLGAPHVGAAATS</sequence>
<evidence type="ECO:0000256" key="1">
    <source>
        <dbReference type="ARBA" id="ARBA00010515"/>
    </source>
</evidence>
<organism evidence="6 7">
    <name type="scientific">Microbotryum intermedium</name>
    <dbReference type="NCBI Taxonomy" id="269621"/>
    <lineage>
        <taxon>Eukaryota</taxon>
        <taxon>Fungi</taxon>
        <taxon>Dikarya</taxon>
        <taxon>Basidiomycota</taxon>
        <taxon>Pucciniomycotina</taxon>
        <taxon>Microbotryomycetes</taxon>
        <taxon>Microbotryales</taxon>
        <taxon>Microbotryaceae</taxon>
        <taxon>Microbotryum</taxon>
    </lineage>
</organism>
<accession>A0A238F9E9</accession>
<dbReference type="InterPro" id="IPR033140">
    <property type="entry name" value="Lipase_GDXG_put_SER_AS"/>
</dbReference>
<gene>
    <name evidence="6" type="ORF">BQ2448_605</name>
</gene>
<dbReference type="PROSITE" id="PS01174">
    <property type="entry name" value="LIPASE_GDXG_SER"/>
    <property type="match status" value="1"/>
</dbReference>
<feature type="compositionally biased region" description="Basic and acidic residues" evidence="4">
    <location>
        <begin position="422"/>
        <end position="437"/>
    </location>
</feature>
<protein>
    <submittedName>
        <fullName evidence="6">BQ2448_605 protein</fullName>
    </submittedName>
</protein>
<feature type="active site" evidence="3">
    <location>
        <position position="294"/>
    </location>
</feature>
<evidence type="ECO:0000256" key="4">
    <source>
        <dbReference type="SAM" id="MobiDB-lite"/>
    </source>
</evidence>
<dbReference type="PANTHER" id="PTHR48081">
    <property type="entry name" value="AB HYDROLASE SUPERFAMILY PROTEIN C4A8.06C"/>
    <property type="match status" value="1"/>
</dbReference>
<dbReference type="AlphaFoldDB" id="A0A238F9E9"/>
<dbReference type="InterPro" id="IPR029058">
    <property type="entry name" value="AB_hydrolase_fold"/>
</dbReference>
<dbReference type="Pfam" id="PF07859">
    <property type="entry name" value="Abhydrolase_3"/>
    <property type="match status" value="1"/>
</dbReference>
<dbReference type="GO" id="GO:0016787">
    <property type="term" value="F:hydrolase activity"/>
    <property type="evidence" value="ECO:0007669"/>
    <property type="project" value="UniProtKB-KW"/>
</dbReference>
<proteinExistence type="inferred from homology"/>
<feature type="compositionally biased region" description="Acidic residues" evidence="4">
    <location>
        <begin position="192"/>
        <end position="201"/>
    </location>
</feature>
<feature type="compositionally biased region" description="Polar residues" evidence="4">
    <location>
        <begin position="841"/>
        <end position="873"/>
    </location>
</feature>
<dbReference type="SUPFAM" id="SSF53474">
    <property type="entry name" value="alpha/beta-Hydrolases"/>
    <property type="match status" value="1"/>
</dbReference>
<evidence type="ECO:0000256" key="3">
    <source>
        <dbReference type="PROSITE-ProRule" id="PRU10038"/>
    </source>
</evidence>
<dbReference type="InterPro" id="IPR013094">
    <property type="entry name" value="AB_hydrolase_3"/>
</dbReference>
<evidence type="ECO:0000313" key="7">
    <source>
        <dbReference type="Proteomes" id="UP000198372"/>
    </source>
</evidence>
<dbReference type="OrthoDB" id="1662883at2759"/>
<keyword evidence="2" id="KW-0378">Hydrolase</keyword>
<feature type="domain" description="Alpha/beta hydrolase fold-3" evidence="5">
    <location>
        <begin position="213"/>
        <end position="343"/>
    </location>
</feature>
<comment type="similarity">
    <text evidence="1">Belongs to the 'GDXG' lipolytic enzyme family.</text>
</comment>
<feature type="compositionally biased region" description="Basic and acidic residues" evidence="4">
    <location>
        <begin position="825"/>
        <end position="837"/>
    </location>
</feature>